<evidence type="ECO:0000313" key="1">
    <source>
        <dbReference type="EMBL" id="TDW07793.1"/>
    </source>
</evidence>
<name>A0A4R7ZBZ9_9FIRM</name>
<accession>A0A4R7ZBZ9</accession>
<sequence length="99" mass="11706">MLNVIVFLENRYEIYPLRNKKTAIGDYFVVECKTDHITVILNEETTEDITSFQMYQTPDFQYMIFDEKKMIYALDTPLCIISKENGDITFGEHEFTLSM</sequence>
<proteinExistence type="predicted"/>
<organism evidence="1 2">
    <name type="scientific">Breznakia blatticola</name>
    <dbReference type="NCBI Taxonomy" id="1754012"/>
    <lineage>
        <taxon>Bacteria</taxon>
        <taxon>Bacillati</taxon>
        <taxon>Bacillota</taxon>
        <taxon>Erysipelotrichia</taxon>
        <taxon>Erysipelotrichales</taxon>
        <taxon>Erysipelotrichaceae</taxon>
        <taxon>Breznakia</taxon>
    </lineage>
</organism>
<comment type="caution">
    <text evidence="1">The sequence shown here is derived from an EMBL/GenBank/DDBJ whole genome shotgun (WGS) entry which is preliminary data.</text>
</comment>
<dbReference type="AlphaFoldDB" id="A0A4R7ZBZ9"/>
<dbReference type="RefSeq" id="WP_134171444.1">
    <property type="nucleotide sequence ID" value="NZ_SODD01000084.1"/>
</dbReference>
<dbReference type="EMBL" id="SODD01000084">
    <property type="protein sequence ID" value="TDW07793.1"/>
    <property type="molecule type" value="Genomic_DNA"/>
</dbReference>
<evidence type="ECO:0000313" key="2">
    <source>
        <dbReference type="Proteomes" id="UP000294743"/>
    </source>
</evidence>
<keyword evidence="2" id="KW-1185">Reference proteome</keyword>
<gene>
    <name evidence="1" type="ORF">EDD63_1844</name>
</gene>
<protein>
    <submittedName>
        <fullName evidence="1">Uncharacterized protein</fullName>
    </submittedName>
</protein>
<dbReference type="Proteomes" id="UP000294743">
    <property type="component" value="Unassembled WGS sequence"/>
</dbReference>
<reference evidence="1 2" key="1">
    <citation type="submission" date="2019-03" db="EMBL/GenBank/DDBJ databases">
        <title>Genomic Encyclopedia of Type Strains, Phase IV (KMG-IV): sequencing the most valuable type-strain genomes for metagenomic binning, comparative biology and taxonomic classification.</title>
        <authorList>
            <person name="Goeker M."/>
        </authorList>
    </citation>
    <scope>NUCLEOTIDE SEQUENCE [LARGE SCALE GENOMIC DNA]</scope>
    <source>
        <strain evidence="1 2">DSM 28867</strain>
    </source>
</reference>